<dbReference type="FunFam" id="3.40.50.300:FF:000127">
    <property type="entry name" value="Ribose import ATP-binding protein RbsA"/>
    <property type="match status" value="1"/>
</dbReference>
<dbReference type="GO" id="GO:0005886">
    <property type="term" value="C:plasma membrane"/>
    <property type="evidence" value="ECO:0007669"/>
    <property type="project" value="UniProtKB-SubCell"/>
</dbReference>
<evidence type="ECO:0000256" key="1">
    <source>
        <dbReference type="ARBA" id="ARBA00004202"/>
    </source>
</evidence>
<dbReference type="InterPro" id="IPR003439">
    <property type="entry name" value="ABC_transporter-like_ATP-bd"/>
</dbReference>
<keyword evidence="7" id="KW-0547">Nucleotide-binding</keyword>
<dbReference type="CDD" id="cd03216">
    <property type="entry name" value="ABC_Carb_Monos_I"/>
    <property type="match status" value="1"/>
</dbReference>
<proteinExistence type="predicted"/>
<dbReference type="PROSITE" id="PS50893">
    <property type="entry name" value="ABC_TRANSPORTER_2"/>
    <property type="match status" value="2"/>
</dbReference>
<dbReference type="InterPro" id="IPR003593">
    <property type="entry name" value="AAA+_ATPase"/>
</dbReference>
<evidence type="ECO:0000256" key="10">
    <source>
        <dbReference type="ARBA" id="ARBA00023136"/>
    </source>
</evidence>
<dbReference type="PROSITE" id="PS00211">
    <property type="entry name" value="ABC_TRANSPORTER_1"/>
    <property type="match status" value="1"/>
</dbReference>
<keyword evidence="5" id="KW-0762">Sugar transport</keyword>
<dbReference type="EMBL" id="FMKA01000021">
    <property type="protein sequence ID" value="SCP98491.1"/>
    <property type="molecule type" value="Genomic_DNA"/>
</dbReference>
<dbReference type="AlphaFoldDB" id="A0A1D3TWB1"/>
<evidence type="ECO:0000256" key="5">
    <source>
        <dbReference type="ARBA" id="ARBA00022597"/>
    </source>
</evidence>
<gene>
    <name evidence="12" type="ORF">SAMN05421730_102139</name>
</gene>
<evidence type="ECO:0000256" key="3">
    <source>
        <dbReference type="ARBA" id="ARBA00022448"/>
    </source>
</evidence>
<keyword evidence="9" id="KW-1278">Translocase</keyword>
<evidence type="ECO:0000313" key="12">
    <source>
        <dbReference type="EMBL" id="SCP98491.1"/>
    </source>
</evidence>
<feature type="domain" description="ABC transporter" evidence="11">
    <location>
        <begin position="250"/>
        <end position="487"/>
    </location>
</feature>
<evidence type="ECO:0000256" key="8">
    <source>
        <dbReference type="ARBA" id="ARBA00022840"/>
    </source>
</evidence>
<evidence type="ECO:0000256" key="4">
    <source>
        <dbReference type="ARBA" id="ARBA00022475"/>
    </source>
</evidence>
<evidence type="ECO:0000259" key="11">
    <source>
        <dbReference type="PROSITE" id="PS50893"/>
    </source>
</evidence>
<protein>
    <submittedName>
        <fullName evidence="12">Ribose transport system ATP-binding protein</fullName>
    </submittedName>
</protein>
<sequence length="491" mass="54846">MSETILSMKDITKRYPGVVALNKVSVDFHKGEVHALLGENGAGKSTLIKVLSGAIENDEGSIDIDGCTYEKMTPKISRSHGIEVIYQEYNLINSLTVAENICLGAKSKGLVDYKEMEQITNDIFKPYNINIHPKTLVRDLSPAHQQLVEIAKAISKNAKIIVMDEPTAQLTVSEVENLYDIIRTLQKKNVTIIYISHRMEELFTITDRVTIMRDGQYVTTVKTDETDRKSLISLMVGRELTETYPGRDCIKDEIVLEVKNLTGYKNEDVSFKLKKGEILGFSGLIGAGRTELMRAVFGADKKHSGQIFIKGKNVDIKSPKIAIMNGIGLIPEDRKWQGCFLNMTIEWNIAITNIRKLSRRFVVNDARVKAQAEEYVNKLNIKTPSILQKAGNLSGGNQQKVVLAKVLAGDSDIIIFDEPTRGIDVGARHEIYLLMSELVKQGRSIIMISSDMEELLGMSDRIIVLREGKVSGELAREEFSQNQILELASLE</sequence>
<keyword evidence="13" id="KW-1185">Reference proteome</keyword>
<dbReference type="PANTHER" id="PTHR43790">
    <property type="entry name" value="CARBOHYDRATE TRANSPORT ATP-BINDING PROTEIN MG119-RELATED"/>
    <property type="match status" value="1"/>
</dbReference>
<keyword evidence="6" id="KW-0677">Repeat</keyword>
<name>A0A1D3TWB1_9FIRM</name>
<keyword evidence="3" id="KW-0813">Transport</keyword>
<evidence type="ECO:0000256" key="9">
    <source>
        <dbReference type="ARBA" id="ARBA00022967"/>
    </source>
</evidence>
<keyword evidence="10" id="KW-0472">Membrane</keyword>
<comment type="subcellular location">
    <subcellularLocation>
        <location evidence="2">Cell inner membrane</location>
    </subcellularLocation>
    <subcellularLocation>
        <location evidence="1">Cell membrane</location>
        <topology evidence="1">Peripheral membrane protein</topology>
    </subcellularLocation>
</comment>
<dbReference type="SUPFAM" id="SSF52540">
    <property type="entry name" value="P-loop containing nucleoside triphosphate hydrolases"/>
    <property type="match status" value="2"/>
</dbReference>
<dbReference type="GO" id="GO:0015749">
    <property type="term" value="P:monosaccharide transmembrane transport"/>
    <property type="evidence" value="ECO:0007669"/>
    <property type="project" value="UniProtKB-ARBA"/>
</dbReference>
<evidence type="ECO:0000256" key="2">
    <source>
        <dbReference type="ARBA" id="ARBA00004533"/>
    </source>
</evidence>
<dbReference type="InterPro" id="IPR017871">
    <property type="entry name" value="ABC_transporter-like_CS"/>
</dbReference>
<dbReference type="Pfam" id="PF00005">
    <property type="entry name" value="ABC_tran"/>
    <property type="match status" value="2"/>
</dbReference>
<dbReference type="Proteomes" id="UP000199315">
    <property type="component" value="Unassembled WGS sequence"/>
</dbReference>
<feature type="domain" description="ABC transporter" evidence="11">
    <location>
        <begin position="6"/>
        <end position="239"/>
    </location>
</feature>
<evidence type="ECO:0000313" key="13">
    <source>
        <dbReference type="Proteomes" id="UP000199315"/>
    </source>
</evidence>
<organism evidence="12 13">
    <name type="scientific">Anaerobium acetethylicum</name>
    <dbReference type="NCBI Taxonomy" id="1619234"/>
    <lineage>
        <taxon>Bacteria</taxon>
        <taxon>Bacillati</taxon>
        <taxon>Bacillota</taxon>
        <taxon>Clostridia</taxon>
        <taxon>Lachnospirales</taxon>
        <taxon>Lachnospiraceae</taxon>
        <taxon>Anaerobium</taxon>
    </lineage>
</organism>
<dbReference type="PANTHER" id="PTHR43790:SF3">
    <property type="entry name" value="D-ALLOSE IMPORT ATP-BINDING PROTEIN ALSA-RELATED"/>
    <property type="match status" value="1"/>
</dbReference>
<evidence type="ECO:0000256" key="6">
    <source>
        <dbReference type="ARBA" id="ARBA00022737"/>
    </source>
</evidence>
<reference evidence="12 13" key="1">
    <citation type="submission" date="2016-09" db="EMBL/GenBank/DDBJ databases">
        <authorList>
            <person name="Capua I."/>
            <person name="De Benedictis P."/>
            <person name="Joannis T."/>
            <person name="Lombin L.H."/>
            <person name="Cattoli G."/>
        </authorList>
    </citation>
    <scope>NUCLEOTIDE SEQUENCE [LARGE SCALE GENOMIC DNA]</scope>
    <source>
        <strain evidence="12 13">GluBS11</strain>
    </source>
</reference>
<keyword evidence="8 12" id="KW-0067">ATP-binding</keyword>
<dbReference type="GO" id="GO:0016887">
    <property type="term" value="F:ATP hydrolysis activity"/>
    <property type="evidence" value="ECO:0007669"/>
    <property type="project" value="InterPro"/>
</dbReference>
<dbReference type="Gene3D" id="3.40.50.300">
    <property type="entry name" value="P-loop containing nucleotide triphosphate hydrolases"/>
    <property type="match status" value="2"/>
</dbReference>
<dbReference type="InterPro" id="IPR027417">
    <property type="entry name" value="P-loop_NTPase"/>
</dbReference>
<dbReference type="STRING" id="1619234.SAMN05421730_102139"/>
<keyword evidence="4" id="KW-1003">Cell membrane</keyword>
<dbReference type="GO" id="GO:0005524">
    <property type="term" value="F:ATP binding"/>
    <property type="evidence" value="ECO:0007669"/>
    <property type="project" value="UniProtKB-KW"/>
</dbReference>
<dbReference type="CDD" id="cd03215">
    <property type="entry name" value="ABC_Carb_Monos_II"/>
    <property type="match status" value="1"/>
</dbReference>
<evidence type="ECO:0000256" key="7">
    <source>
        <dbReference type="ARBA" id="ARBA00022741"/>
    </source>
</evidence>
<dbReference type="OrthoDB" id="9771863at2"/>
<dbReference type="InterPro" id="IPR050107">
    <property type="entry name" value="ABC_carbohydrate_import_ATPase"/>
</dbReference>
<dbReference type="RefSeq" id="WP_091235507.1">
    <property type="nucleotide sequence ID" value="NZ_FMKA01000021.1"/>
</dbReference>
<accession>A0A1D3TWB1</accession>
<dbReference type="FunFam" id="3.40.50.300:FF:000126">
    <property type="entry name" value="Galactose/methyl galactoside import ATP-binding protein MglA"/>
    <property type="match status" value="1"/>
</dbReference>
<dbReference type="SMART" id="SM00382">
    <property type="entry name" value="AAA"/>
    <property type="match status" value="2"/>
</dbReference>